<keyword evidence="1" id="KW-0472">Membrane</keyword>
<name>Q9EN37_AMEPV</name>
<evidence type="ECO:0000256" key="1">
    <source>
        <dbReference type="SAM" id="Phobius"/>
    </source>
</evidence>
<organism evidence="2 3">
    <name type="scientific">Amsacta moorei entomopoxvirus</name>
    <name type="common">AmEPV</name>
    <dbReference type="NCBI Taxonomy" id="28321"/>
    <lineage>
        <taxon>Viruses</taxon>
        <taxon>Varidnaviria</taxon>
        <taxon>Bamfordvirae</taxon>
        <taxon>Nucleocytoviricota</taxon>
        <taxon>Pokkesviricetes</taxon>
        <taxon>Chitovirales</taxon>
        <taxon>Poxviridae</taxon>
        <taxon>Entomopoxvirinae</taxon>
        <taxon>Betaentomopoxvirus</taxon>
    </lineage>
</organism>
<evidence type="ECO:0000313" key="3">
    <source>
        <dbReference type="Proteomes" id="UP000000872"/>
    </source>
</evidence>
<organismHost>
    <name type="scientific">Amsacta</name>
    <dbReference type="NCBI Taxonomy" id="340055"/>
</organismHost>
<gene>
    <name evidence="2" type="primary">AMV009</name>
</gene>
<evidence type="ECO:0000313" key="2">
    <source>
        <dbReference type="EMBL" id="AAG02715.1"/>
    </source>
</evidence>
<proteinExistence type="predicted"/>
<dbReference type="RefSeq" id="NP_064791.1">
    <property type="nucleotide sequence ID" value="NC_002520.1"/>
</dbReference>
<keyword evidence="1" id="KW-1133">Transmembrane helix</keyword>
<dbReference type="EMBL" id="AF250284">
    <property type="protein sequence ID" value="AAG02715.1"/>
    <property type="molecule type" value="Genomic_DNA"/>
</dbReference>
<sequence length="121" mass="14236">MCVNLNIISNKTCINSSHSLYNFLFLKIIISLDKLLNLFIKSKSLLGIIIYNIFILLHKNNYSTVIFILSLYSLEKFNFINKIFLSLLYINPHRSFIIFDFFVMNNSLSIYLKFLLTIILL</sequence>
<dbReference type="GeneID" id="1494599"/>
<keyword evidence="1" id="KW-0812">Transmembrane</keyword>
<dbReference type="Proteomes" id="UP000000872">
    <property type="component" value="Segment"/>
</dbReference>
<keyword evidence="3" id="KW-1185">Reference proteome</keyword>
<reference evidence="2 3" key="1">
    <citation type="journal article" date="2000" name="Virology">
        <title>Complete genomic sequence of the Amsacta moorei entomopoxvirus: analysis and comparison with other poxviruses.</title>
        <authorList>
            <person name="Bawden A.L."/>
            <person name="Glassberg K.J."/>
            <person name="Diggans J."/>
            <person name="Shaw R."/>
            <person name="Farmerie W."/>
            <person name="Moyer R.W."/>
        </authorList>
    </citation>
    <scope>NUCLEOTIDE SEQUENCE [LARGE SCALE GENOMIC DNA]</scope>
</reference>
<dbReference type="KEGG" id="vg:1494599"/>
<feature type="transmembrane region" description="Helical" evidence="1">
    <location>
        <begin position="46"/>
        <end position="74"/>
    </location>
</feature>
<feature type="transmembrane region" description="Helical" evidence="1">
    <location>
        <begin position="95"/>
        <end position="120"/>
    </location>
</feature>
<accession>Q9EN37</accession>
<protein>
    <submittedName>
        <fullName evidence="2">AMV009</fullName>
    </submittedName>
</protein>